<feature type="compositionally biased region" description="Basic residues" evidence="1">
    <location>
        <begin position="236"/>
        <end position="248"/>
    </location>
</feature>
<dbReference type="EMBL" id="BQNB010011585">
    <property type="protein sequence ID" value="GJS92485.1"/>
    <property type="molecule type" value="Genomic_DNA"/>
</dbReference>
<name>A0ABQ4ZU24_9ASTR</name>
<feature type="region of interest" description="Disordered" evidence="1">
    <location>
        <begin position="236"/>
        <end position="262"/>
    </location>
</feature>
<feature type="domain" description="DUF4283" evidence="2">
    <location>
        <begin position="96"/>
        <end position="138"/>
    </location>
</feature>
<comment type="caution">
    <text evidence="3">The sequence shown here is derived from an EMBL/GenBank/DDBJ whole genome shotgun (WGS) entry which is preliminary data.</text>
</comment>
<evidence type="ECO:0000259" key="2">
    <source>
        <dbReference type="Pfam" id="PF14111"/>
    </source>
</evidence>
<dbReference type="Pfam" id="PF14111">
    <property type="entry name" value="DUF4283"/>
    <property type="match status" value="1"/>
</dbReference>
<reference evidence="3" key="2">
    <citation type="submission" date="2022-01" db="EMBL/GenBank/DDBJ databases">
        <authorList>
            <person name="Yamashiro T."/>
            <person name="Shiraishi A."/>
            <person name="Satake H."/>
            <person name="Nakayama K."/>
        </authorList>
    </citation>
    <scope>NUCLEOTIDE SEQUENCE</scope>
</reference>
<gene>
    <name evidence="3" type="ORF">Tco_0799453</name>
</gene>
<protein>
    <submittedName>
        <fullName evidence="3">Retrovirus-related pol polyprotein from transposon TNT 1-94</fullName>
    </submittedName>
</protein>
<dbReference type="InterPro" id="IPR025558">
    <property type="entry name" value="DUF4283"/>
</dbReference>
<sequence length="262" mass="29909">MNNDVNHDKKFEATSEVSPSEFDKDQAGWEDTNILAMKESFVNVVTAELPKKKVNFRTLTNDEQVADSDFVLPLATIAEAKHRFANSLVGFQKVINDEDGFFFFKFASLKGSKQVIEQGPWLIRNTPLILNKWTPNLVLKKEEVTKDPWGRLGFDRTLIEVSADKALKRRLLWQFRKRMLPKRVKEPVIETGNVDKDGFTSVSKKKKKGTIVEKWQPKAIEGIKLTKPKPSFSFFHKCKPSSSKKPKQAHASTKNQFDVLGD</sequence>
<proteinExistence type="predicted"/>
<evidence type="ECO:0000256" key="1">
    <source>
        <dbReference type="SAM" id="MobiDB-lite"/>
    </source>
</evidence>
<reference evidence="3" key="1">
    <citation type="journal article" date="2022" name="Int. J. Mol. Sci.">
        <title>Draft Genome of Tanacetum Coccineum: Genomic Comparison of Closely Related Tanacetum-Family Plants.</title>
        <authorList>
            <person name="Yamashiro T."/>
            <person name="Shiraishi A."/>
            <person name="Nakayama K."/>
            <person name="Satake H."/>
        </authorList>
    </citation>
    <scope>NUCLEOTIDE SEQUENCE</scope>
</reference>
<evidence type="ECO:0000313" key="3">
    <source>
        <dbReference type="EMBL" id="GJS92485.1"/>
    </source>
</evidence>
<accession>A0ABQ4ZU24</accession>
<feature type="region of interest" description="Disordered" evidence="1">
    <location>
        <begin position="1"/>
        <end position="23"/>
    </location>
</feature>
<dbReference type="Proteomes" id="UP001151760">
    <property type="component" value="Unassembled WGS sequence"/>
</dbReference>
<keyword evidence="4" id="KW-1185">Reference proteome</keyword>
<feature type="compositionally biased region" description="Basic and acidic residues" evidence="1">
    <location>
        <begin position="1"/>
        <end position="13"/>
    </location>
</feature>
<organism evidence="3 4">
    <name type="scientific">Tanacetum coccineum</name>
    <dbReference type="NCBI Taxonomy" id="301880"/>
    <lineage>
        <taxon>Eukaryota</taxon>
        <taxon>Viridiplantae</taxon>
        <taxon>Streptophyta</taxon>
        <taxon>Embryophyta</taxon>
        <taxon>Tracheophyta</taxon>
        <taxon>Spermatophyta</taxon>
        <taxon>Magnoliopsida</taxon>
        <taxon>eudicotyledons</taxon>
        <taxon>Gunneridae</taxon>
        <taxon>Pentapetalae</taxon>
        <taxon>asterids</taxon>
        <taxon>campanulids</taxon>
        <taxon>Asterales</taxon>
        <taxon>Asteraceae</taxon>
        <taxon>Asteroideae</taxon>
        <taxon>Anthemideae</taxon>
        <taxon>Anthemidinae</taxon>
        <taxon>Tanacetum</taxon>
    </lineage>
</organism>
<evidence type="ECO:0000313" key="4">
    <source>
        <dbReference type="Proteomes" id="UP001151760"/>
    </source>
</evidence>